<feature type="transmembrane region" description="Helical" evidence="1">
    <location>
        <begin position="39"/>
        <end position="61"/>
    </location>
</feature>
<organism evidence="3 4">
    <name type="scientific">Candidatus Defluviibacterium haderslevense</name>
    <dbReference type="NCBI Taxonomy" id="2981993"/>
    <lineage>
        <taxon>Bacteria</taxon>
        <taxon>Pseudomonadati</taxon>
        <taxon>Bacteroidota</taxon>
        <taxon>Saprospiria</taxon>
        <taxon>Saprospirales</taxon>
        <taxon>Saprospiraceae</taxon>
        <taxon>Candidatus Defluviibacterium</taxon>
    </lineage>
</organism>
<feature type="transmembrane region" description="Helical" evidence="1">
    <location>
        <begin position="400"/>
        <end position="418"/>
    </location>
</feature>
<keyword evidence="1" id="KW-0812">Transmembrane</keyword>
<feature type="transmembrane region" description="Helical" evidence="1">
    <location>
        <begin position="126"/>
        <end position="144"/>
    </location>
</feature>
<accession>A0A9D7S906</accession>
<feature type="transmembrane region" description="Helical" evidence="1">
    <location>
        <begin position="373"/>
        <end position="394"/>
    </location>
</feature>
<feature type="transmembrane region" description="Helical" evidence="1">
    <location>
        <begin position="256"/>
        <end position="278"/>
    </location>
</feature>
<feature type="transmembrane region" description="Helical" evidence="1">
    <location>
        <begin position="325"/>
        <end position="342"/>
    </location>
</feature>
<dbReference type="Pfam" id="PF09925">
    <property type="entry name" value="DUF2157"/>
    <property type="match status" value="1"/>
</dbReference>
<sequence>MIKDLTELVEAGIISDETANKILEFYQHKKDQSKNKLNIAFGILGALLVGLGIIMIVAHNWDDLSRGIKTCFAFIPLMIGQVFCAYALFKKPGNITWREASSTFLFFAIGSSISLVGQIYNMHGNLSLFLLTWMVLGLPIIYVLRSSLVSQLYLCGITYYAAETCYWSYPNHESYLYWLLLIAALPHYYSISKNNPDSNFTHYHHWLVPLSLTITLGTIAYQTEELIFVAYMSLYSLFSIIGHLDYFKNQKIRNNGYLILGALGTISILFVLSYDWYWEQLRTKNISIHQILGSVEFIVSLIISIIALGLLYIEKRNKTIRDFNPFEITFILFILLFILGFVSYISVLLINILILIIGVITIRNGSKMGHLGVLNFGLLIIMVLIGCKFVDLNLDFVTKGILFILLGVGFFITNYLMLKKRKSHESK</sequence>
<dbReference type="Proteomes" id="UP000808349">
    <property type="component" value="Unassembled WGS sequence"/>
</dbReference>
<evidence type="ECO:0000259" key="2">
    <source>
        <dbReference type="Pfam" id="PF09925"/>
    </source>
</evidence>
<gene>
    <name evidence="3" type="ORF">IPO85_07545</name>
</gene>
<evidence type="ECO:0000256" key="1">
    <source>
        <dbReference type="SAM" id="Phobius"/>
    </source>
</evidence>
<feature type="transmembrane region" description="Helical" evidence="1">
    <location>
        <begin position="175"/>
        <end position="191"/>
    </location>
</feature>
<proteinExistence type="predicted"/>
<feature type="transmembrane region" description="Helical" evidence="1">
    <location>
        <begin position="227"/>
        <end position="244"/>
    </location>
</feature>
<keyword evidence="1" id="KW-0472">Membrane</keyword>
<feature type="transmembrane region" description="Helical" evidence="1">
    <location>
        <begin position="101"/>
        <end position="120"/>
    </location>
</feature>
<name>A0A9D7S906_9BACT</name>
<protein>
    <submittedName>
        <fullName evidence="3">DUF2157 domain-containing protein</fullName>
    </submittedName>
</protein>
<dbReference type="InterPro" id="IPR018677">
    <property type="entry name" value="DUF2157"/>
</dbReference>
<dbReference type="AlphaFoldDB" id="A0A9D7S906"/>
<feature type="transmembrane region" description="Helical" evidence="1">
    <location>
        <begin position="290"/>
        <end position="313"/>
    </location>
</feature>
<comment type="caution">
    <text evidence="3">The sequence shown here is derived from an EMBL/GenBank/DDBJ whole genome shotgun (WGS) entry which is preliminary data.</text>
</comment>
<feature type="transmembrane region" description="Helical" evidence="1">
    <location>
        <begin position="67"/>
        <end position="89"/>
    </location>
</feature>
<reference evidence="3 4" key="1">
    <citation type="submission" date="2020-10" db="EMBL/GenBank/DDBJ databases">
        <title>Connecting structure to function with the recovery of over 1000 high-quality activated sludge metagenome-assembled genomes encoding full-length rRNA genes using long-read sequencing.</title>
        <authorList>
            <person name="Singleton C.M."/>
            <person name="Petriglieri F."/>
            <person name="Kristensen J.M."/>
            <person name="Kirkegaard R.H."/>
            <person name="Michaelsen T.Y."/>
            <person name="Andersen M.H."/>
            <person name="Karst S.M."/>
            <person name="Dueholm M.S."/>
            <person name="Nielsen P.H."/>
            <person name="Albertsen M."/>
        </authorList>
    </citation>
    <scope>NUCLEOTIDE SEQUENCE [LARGE SCALE GENOMIC DNA]</scope>
    <source>
        <strain evidence="3">Ribe_18-Q3-R11-54_BAT3C.373</strain>
    </source>
</reference>
<evidence type="ECO:0000313" key="3">
    <source>
        <dbReference type="EMBL" id="MBK9717352.1"/>
    </source>
</evidence>
<evidence type="ECO:0000313" key="4">
    <source>
        <dbReference type="Proteomes" id="UP000808349"/>
    </source>
</evidence>
<feature type="domain" description="DUF2157" evidence="2">
    <location>
        <begin position="7"/>
        <end position="148"/>
    </location>
</feature>
<keyword evidence="1" id="KW-1133">Transmembrane helix</keyword>
<feature type="transmembrane region" description="Helical" evidence="1">
    <location>
        <begin position="203"/>
        <end position="221"/>
    </location>
</feature>
<dbReference type="EMBL" id="JADKFW010000004">
    <property type="protein sequence ID" value="MBK9717352.1"/>
    <property type="molecule type" value="Genomic_DNA"/>
</dbReference>